<dbReference type="InterPro" id="IPR022557">
    <property type="entry name" value="SARA-like_C"/>
</dbReference>
<dbReference type="Pfam" id="PF11979">
    <property type="entry name" value="SARA_C"/>
    <property type="match status" value="1"/>
</dbReference>
<feature type="compositionally biased region" description="Basic and acidic residues" evidence="5">
    <location>
        <begin position="200"/>
        <end position="213"/>
    </location>
</feature>
<keyword evidence="2 4" id="KW-0863">Zinc-finger</keyword>
<organism evidence="7">
    <name type="scientific">Lepeophtheirus salmonis</name>
    <name type="common">Salmon louse</name>
    <name type="synonym">Caligus salmonis</name>
    <dbReference type="NCBI Taxonomy" id="72036"/>
    <lineage>
        <taxon>Eukaryota</taxon>
        <taxon>Metazoa</taxon>
        <taxon>Ecdysozoa</taxon>
        <taxon>Arthropoda</taxon>
        <taxon>Crustacea</taxon>
        <taxon>Multicrustacea</taxon>
        <taxon>Hexanauplia</taxon>
        <taxon>Copepoda</taxon>
        <taxon>Siphonostomatoida</taxon>
        <taxon>Caligidae</taxon>
        <taxon>Lepeophtheirus</taxon>
    </lineage>
</organism>
<dbReference type="InterPro" id="IPR000306">
    <property type="entry name" value="Znf_FYVE"/>
</dbReference>
<dbReference type="AlphaFoldDB" id="A0A0K2U113"/>
<feature type="compositionally biased region" description="Polar residues" evidence="5">
    <location>
        <begin position="44"/>
        <end position="56"/>
    </location>
</feature>
<dbReference type="GO" id="GO:0016197">
    <property type="term" value="P:endosomal transport"/>
    <property type="evidence" value="ECO:0007669"/>
    <property type="project" value="TreeGrafter"/>
</dbReference>
<feature type="compositionally biased region" description="Polar residues" evidence="5">
    <location>
        <begin position="145"/>
        <end position="161"/>
    </location>
</feature>
<keyword evidence="3" id="KW-0862">Zinc</keyword>
<dbReference type="PANTHER" id="PTHR46319:SF3">
    <property type="entry name" value="ZINC FINGER FYVE DOMAIN-CONTAINING PROTEIN"/>
    <property type="match status" value="1"/>
</dbReference>
<feature type="region of interest" description="Disordered" evidence="5">
    <location>
        <begin position="462"/>
        <end position="503"/>
    </location>
</feature>
<dbReference type="GO" id="GO:0031901">
    <property type="term" value="C:early endosome membrane"/>
    <property type="evidence" value="ECO:0007669"/>
    <property type="project" value="TreeGrafter"/>
</dbReference>
<dbReference type="SMART" id="SM01421">
    <property type="entry name" value="DUF3480"/>
    <property type="match status" value="1"/>
</dbReference>
<dbReference type="InterPro" id="IPR024608">
    <property type="entry name" value="SARA-like_SBD"/>
</dbReference>
<evidence type="ECO:0000313" key="7">
    <source>
        <dbReference type="EMBL" id="CDW31918.1"/>
    </source>
</evidence>
<evidence type="ECO:0000256" key="1">
    <source>
        <dbReference type="ARBA" id="ARBA00022723"/>
    </source>
</evidence>
<evidence type="ECO:0000256" key="5">
    <source>
        <dbReference type="SAM" id="MobiDB-lite"/>
    </source>
</evidence>
<dbReference type="Gene3D" id="3.30.40.10">
    <property type="entry name" value="Zinc/RING finger domain, C3HC4 (zinc finger)"/>
    <property type="match status" value="1"/>
</dbReference>
<evidence type="ECO:0000256" key="4">
    <source>
        <dbReference type="PROSITE-ProRule" id="PRU00091"/>
    </source>
</evidence>
<feature type="compositionally biased region" description="Polar residues" evidence="5">
    <location>
        <begin position="241"/>
        <end position="258"/>
    </location>
</feature>
<dbReference type="CDD" id="cd15729">
    <property type="entry name" value="FYVE_endofin"/>
    <property type="match status" value="1"/>
</dbReference>
<dbReference type="PANTHER" id="PTHR46319">
    <property type="entry name" value="ZINC FINGER FYVE DOMAIN-CONTAINING PROTEIN"/>
    <property type="match status" value="1"/>
</dbReference>
<sequence length="900" mass="99157">MSISTMEANHAFTAVDLDAVLDEFEFHEGEAERQCETSKKKGNGNISLKESSSGIFSPTADEENEDQIDVGVVGETFWESNAHNLCESQSPVECASSPPKYDAAYPSDGNGNDRKESDSSPSSSSSEEDEEEGHERDEDNGPACPSSSSSLDGNQQWTECSPPQEDVRVPDDSGGARPKMTKEDAEEVPLDSPPPYSEIDPMKQEDEGEEIRKLNRPTSLALPPPPLSSSNRTDEVDSRETSSVNPSPSAVTEDSSVSPAALENPVMGPPGSTPAIPNVSLVPDLLQGLSEEQLVLGKVSPWWVPDSDALTCMICDIKFTLTKRRHHCRACGKVLCNHCCLDRFNLAYMDNKEARVCKPCKGILERLKRTEEMNNNESDEQNERGHIAPINVSAVNSSFLRPNPSNPMEYCSTVPPLQQVAASGGATANRPSVMVPVGVLKRWDNVSSPDRRVSTESKQVMFSDGIRPGGDLTELDGSPEHRSLNRIPRPSHKSSSRRAGQSDVARSMLPLEGMPYVSGVGLANPVELVDSFHKGQSIAFSINRNLRVHVSLRFYTPANNHVWSYRTEGLNSVANDEIVFLLIQKDSTESLPPRDIFDHIQKLFEQARKGSSVHEMSHSVVLSGTDFLDGSDYGGFLFIRRTFQCLQGLDLPDPPFLFALLITKTEVPWARVFPLRLMLRLGAESRYYPSPLWSYRNRNSVYKESGNTIMKILSDFRNFTYSLPIIKGMVVHVEDKVTAVLLPKNRYKLVQKALQNSNDPVLALGANFSTVADSHYVAVQRMGSETPKNPTSSSDYETQTINISNRPRKVTGASFIVFNGALKSSSGLTAKSSIVEDGIMVQVGQDKMMEIRKKLYAMEDTEVGCGAIGSSQPDEIVSIRWVEDDRTINAGYLLKRINKL</sequence>
<dbReference type="FunFam" id="3.30.40.10:FF:000084">
    <property type="entry name" value="Zinc finger, FYVE domain-containing 9b"/>
    <property type="match status" value="1"/>
</dbReference>
<feature type="region of interest" description="Disordered" evidence="5">
    <location>
        <begin position="30"/>
        <end position="67"/>
    </location>
</feature>
<evidence type="ECO:0000259" key="6">
    <source>
        <dbReference type="PROSITE" id="PS50178"/>
    </source>
</evidence>
<accession>A0A0K2U113</accession>
<proteinExistence type="predicted"/>
<dbReference type="SUPFAM" id="SSF57903">
    <property type="entry name" value="FYVE/PHD zinc finger"/>
    <property type="match status" value="1"/>
</dbReference>
<dbReference type="Pfam" id="PF01363">
    <property type="entry name" value="FYVE"/>
    <property type="match status" value="1"/>
</dbReference>
<dbReference type="OrthoDB" id="5872154at2759"/>
<protein>
    <recommendedName>
        <fullName evidence="6">FYVE-type domain-containing protein</fullName>
    </recommendedName>
</protein>
<dbReference type="InterPro" id="IPR017455">
    <property type="entry name" value="Znf_FYVE-rel"/>
</dbReference>
<dbReference type="Gene3D" id="3.30.1360.220">
    <property type="entry name" value="Domain of unknown function (DUF3480), N-terminal subdomain"/>
    <property type="match status" value="1"/>
</dbReference>
<reference evidence="7" key="1">
    <citation type="submission" date="2014-05" db="EMBL/GenBank/DDBJ databases">
        <authorList>
            <person name="Chronopoulou M."/>
        </authorList>
    </citation>
    <scope>NUCLEOTIDE SEQUENCE</scope>
    <source>
        <tissue evidence="7">Whole organism</tissue>
    </source>
</reference>
<feature type="compositionally biased region" description="Basic and acidic residues" evidence="5">
    <location>
        <begin position="30"/>
        <end position="39"/>
    </location>
</feature>
<dbReference type="SMART" id="SM01422">
    <property type="entry name" value="SARA"/>
    <property type="match status" value="1"/>
</dbReference>
<dbReference type="GO" id="GO:0008270">
    <property type="term" value="F:zinc ion binding"/>
    <property type="evidence" value="ECO:0007669"/>
    <property type="project" value="UniProtKB-KW"/>
</dbReference>
<keyword evidence="1" id="KW-0479">Metal-binding</keyword>
<dbReference type="EMBL" id="HACA01014557">
    <property type="protein sequence ID" value="CDW31918.1"/>
    <property type="molecule type" value="Transcribed_RNA"/>
</dbReference>
<dbReference type="Gene3D" id="4.10.720.10">
    <property type="entry name" value="Smad anchor for receptor activation, Smad-binding domain"/>
    <property type="match status" value="1"/>
</dbReference>
<evidence type="ECO:0000256" key="2">
    <source>
        <dbReference type="ARBA" id="ARBA00022771"/>
    </source>
</evidence>
<dbReference type="InterPro" id="IPR013083">
    <property type="entry name" value="Znf_RING/FYVE/PHD"/>
</dbReference>
<dbReference type="InterPro" id="IPR037145">
    <property type="entry name" value="SARA_Smad-bd_sf"/>
</dbReference>
<dbReference type="Pfam" id="PF11409">
    <property type="entry name" value="SARA"/>
    <property type="match status" value="1"/>
</dbReference>
<name>A0A0K2U113_LEPSM</name>
<dbReference type="SMART" id="SM00064">
    <property type="entry name" value="FYVE"/>
    <property type="match status" value="1"/>
</dbReference>
<dbReference type="PROSITE" id="PS50178">
    <property type="entry name" value="ZF_FYVE"/>
    <property type="match status" value="1"/>
</dbReference>
<feature type="region of interest" description="Disordered" evidence="5">
    <location>
        <begin position="87"/>
        <end position="272"/>
    </location>
</feature>
<feature type="domain" description="FYVE-type" evidence="6">
    <location>
        <begin position="306"/>
        <end position="365"/>
    </location>
</feature>
<dbReference type="InterPro" id="IPR011011">
    <property type="entry name" value="Znf_FYVE_PHD"/>
</dbReference>
<evidence type="ECO:0000256" key="3">
    <source>
        <dbReference type="ARBA" id="ARBA00022833"/>
    </source>
</evidence>